<evidence type="ECO:0000313" key="8">
    <source>
        <dbReference type="EMBL" id="CDF36087.1"/>
    </source>
</evidence>
<dbReference type="OrthoDB" id="59470at2759"/>
<feature type="domain" description="ERV/ALR sulfhydryl oxidase" evidence="7">
    <location>
        <begin position="69"/>
        <end position="171"/>
    </location>
</feature>
<sequence>MSSYLRGRKGIFIGKLVTVCGIISLLFGLLLDSTLPVEAGFLLSQPFQIVSEQATGLYEMARTSTTTSKPPSRKELGNAGWTLIHSIAANYPPTPSSSEQRHAKAFLKSIGKLYPCKRCRQHFSKYLSTTPPDLTSRDRFMLWACKAHNEVNRRQGKPEFPCQMQNLESRWGDCGCKLKK</sequence>
<keyword evidence="5" id="KW-1015">Disulfide bond</keyword>
<keyword evidence="3 6" id="KW-0274">FAD</keyword>
<dbReference type="Gene3D" id="1.20.120.310">
    <property type="entry name" value="ERV/ALR sulfhydryl oxidase domain"/>
    <property type="match status" value="1"/>
</dbReference>
<dbReference type="AlphaFoldDB" id="R7QC60"/>
<dbReference type="STRING" id="2769.R7QC60"/>
<proteinExistence type="predicted"/>
<feature type="transmembrane region" description="Helical" evidence="6">
    <location>
        <begin position="12"/>
        <end position="31"/>
    </location>
</feature>
<dbReference type="Pfam" id="PF04777">
    <property type="entry name" value="Evr1_Alr"/>
    <property type="match status" value="1"/>
</dbReference>
<dbReference type="Proteomes" id="UP000012073">
    <property type="component" value="Unassembled WGS sequence"/>
</dbReference>
<dbReference type="GO" id="GO:0016971">
    <property type="term" value="F:flavin-dependent sulfhydryl oxidase activity"/>
    <property type="evidence" value="ECO:0007669"/>
    <property type="project" value="InterPro"/>
</dbReference>
<keyword evidence="9" id="KW-1185">Reference proteome</keyword>
<dbReference type="EMBL" id="HG001759">
    <property type="protein sequence ID" value="CDF36087.1"/>
    <property type="molecule type" value="Genomic_DNA"/>
</dbReference>
<dbReference type="GO" id="GO:0050660">
    <property type="term" value="F:flavin adenine dinucleotide binding"/>
    <property type="evidence" value="ECO:0007669"/>
    <property type="project" value="TreeGrafter"/>
</dbReference>
<gene>
    <name evidence="8" type="ORF">CHC_T00004505001</name>
</gene>
<dbReference type="EC" id="1.8.3.2" evidence="6"/>
<reference evidence="9" key="1">
    <citation type="journal article" date="2013" name="Proc. Natl. Acad. Sci. U.S.A.">
        <title>Genome structure and metabolic features in the red seaweed Chondrus crispus shed light on evolution of the Archaeplastida.</title>
        <authorList>
            <person name="Collen J."/>
            <person name="Porcel B."/>
            <person name="Carre W."/>
            <person name="Ball S.G."/>
            <person name="Chaparro C."/>
            <person name="Tonon T."/>
            <person name="Barbeyron T."/>
            <person name="Michel G."/>
            <person name="Noel B."/>
            <person name="Valentin K."/>
            <person name="Elias M."/>
            <person name="Artiguenave F."/>
            <person name="Arun A."/>
            <person name="Aury J.M."/>
            <person name="Barbosa-Neto J.F."/>
            <person name="Bothwell J.H."/>
            <person name="Bouget F.Y."/>
            <person name="Brillet L."/>
            <person name="Cabello-Hurtado F."/>
            <person name="Capella-Gutierrez S."/>
            <person name="Charrier B."/>
            <person name="Cladiere L."/>
            <person name="Cock J.M."/>
            <person name="Coelho S.M."/>
            <person name="Colleoni C."/>
            <person name="Czjzek M."/>
            <person name="Da Silva C."/>
            <person name="Delage L."/>
            <person name="Denoeud F."/>
            <person name="Deschamps P."/>
            <person name="Dittami S.M."/>
            <person name="Gabaldon T."/>
            <person name="Gachon C.M."/>
            <person name="Groisillier A."/>
            <person name="Herve C."/>
            <person name="Jabbari K."/>
            <person name="Katinka M."/>
            <person name="Kloareg B."/>
            <person name="Kowalczyk N."/>
            <person name="Labadie K."/>
            <person name="Leblanc C."/>
            <person name="Lopez P.J."/>
            <person name="McLachlan D.H."/>
            <person name="Meslet-Cladiere L."/>
            <person name="Moustafa A."/>
            <person name="Nehr Z."/>
            <person name="Nyvall Collen P."/>
            <person name="Panaud O."/>
            <person name="Partensky F."/>
            <person name="Poulain J."/>
            <person name="Rensing S.A."/>
            <person name="Rousvoal S."/>
            <person name="Samson G."/>
            <person name="Symeonidi A."/>
            <person name="Weissenbach J."/>
            <person name="Zambounis A."/>
            <person name="Wincker P."/>
            <person name="Boyen C."/>
        </authorList>
    </citation>
    <scope>NUCLEOTIDE SEQUENCE [LARGE SCALE GENOMIC DNA]</scope>
    <source>
        <strain evidence="9">cv. Stackhouse</strain>
    </source>
</reference>
<dbReference type="PROSITE" id="PS51324">
    <property type="entry name" value="ERV_ALR"/>
    <property type="match status" value="1"/>
</dbReference>
<evidence type="ECO:0000256" key="1">
    <source>
        <dbReference type="ARBA" id="ARBA00001974"/>
    </source>
</evidence>
<dbReference type="PhylomeDB" id="R7QC60"/>
<dbReference type="PANTHER" id="PTHR12645">
    <property type="entry name" value="ALR/ERV"/>
    <property type="match status" value="1"/>
</dbReference>
<dbReference type="KEGG" id="ccp:CHC_T00004505001"/>
<organism evidence="8 9">
    <name type="scientific">Chondrus crispus</name>
    <name type="common">Carrageen Irish moss</name>
    <name type="synonym">Polymorpha crispa</name>
    <dbReference type="NCBI Taxonomy" id="2769"/>
    <lineage>
        <taxon>Eukaryota</taxon>
        <taxon>Rhodophyta</taxon>
        <taxon>Florideophyceae</taxon>
        <taxon>Rhodymeniophycidae</taxon>
        <taxon>Gigartinales</taxon>
        <taxon>Gigartinaceae</taxon>
        <taxon>Chondrus</taxon>
    </lineage>
</organism>
<evidence type="ECO:0000256" key="6">
    <source>
        <dbReference type="RuleBase" id="RU371123"/>
    </source>
</evidence>
<dbReference type="InterPro" id="IPR036774">
    <property type="entry name" value="ERV/ALR_sulphydryl_oxid_sf"/>
</dbReference>
<keyword evidence="2 6" id="KW-0285">Flavoprotein</keyword>
<comment type="catalytic activity">
    <reaction evidence="6">
        <text>2 R'C(R)SH + O2 = R'C(R)S-S(R)CR' + H2O2</text>
        <dbReference type="Rhea" id="RHEA:17357"/>
        <dbReference type="ChEBI" id="CHEBI:15379"/>
        <dbReference type="ChEBI" id="CHEBI:16240"/>
        <dbReference type="ChEBI" id="CHEBI:16520"/>
        <dbReference type="ChEBI" id="CHEBI:17412"/>
        <dbReference type="EC" id="1.8.3.2"/>
    </reaction>
</comment>
<evidence type="ECO:0000256" key="3">
    <source>
        <dbReference type="ARBA" id="ARBA00022827"/>
    </source>
</evidence>
<evidence type="ECO:0000256" key="5">
    <source>
        <dbReference type="ARBA" id="ARBA00023157"/>
    </source>
</evidence>
<evidence type="ECO:0000256" key="4">
    <source>
        <dbReference type="ARBA" id="ARBA00023002"/>
    </source>
</evidence>
<dbReference type="InterPro" id="IPR017905">
    <property type="entry name" value="ERV/ALR_sulphydryl_oxidase"/>
</dbReference>
<name>R7QC60_CHOCR</name>
<dbReference type="GO" id="GO:0005739">
    <property type="term" value="C:mitochondrion"/>
    <property type="evidence" value="ECO:0007669"/>
    <property type="project" value="TreeGrafter"/>
</dbReference>
<keyword evidence="6" id="KW-0812">Transmembrane</keyword>
<keyword evidence="6" id="KW-1133">Transmembrane helix</keyword>
<accession>R7QC60</accession>
<dbReference type="Gramene" id="CDF36087">
    <property type="protein sequence ID" value="CDF36087"/>
    <property type="gene ID" value="CHC_T00004505001"/>
</dbReference>
<keyword evidence="4 6" id="KW-0560">Oxidoreductase</keyword>
<protein>
    <recommendedName>
        <fullName evidence="6">Sulfhydryl oxidase</fullName>
        <ecNumber evidence="6">1.8.3.2</ecNumber>
    </recommendedName>
</protein>
<dbReference type="SUPFAM" id="SSF69000">
    <property type="entry name" value="FAD-dependent thiol oxidase"/>
    <property type="match status" value="1"/>
</dbReference>
<comment type="cofactor">
    <cofactor evidence="1 6">
        <name>FAD</name>
        <dbReference type="ChEBI" id="CHEBI:57692"/>
    </cofactor>
</comment>
<dbReference type="GeneID" id="17323616"/>
<keyword evidence="6" id="KW-0472">Membrane</keyword>
<evidence type="ECO:0000313" key="9">
    <source>
        <dbReference type="Proteomes" id="UP000012073"/>
    </source>
</evidence>
<dbReference type="InterPro" id="IPR039799">
    <property type="entry name" value="ALR/ERV"/>
</dbReference>
<evidence type="ECO:0000256" key="2">
    <source>
        <dbReference type="ARBA" id="ARBA00022630"/>
    </source>
</evidence>
<evidence type="ECO:0000259" key="7">
    <source>
        <dbReference type="PROSITE" id="PS51324"/>
    </source>
</evidence>
<dbReference type="RefSeq" id="XP_005715906.1">
    <property type="nucleotide sequence ID" value="XM_005715849.1"/>
</dbReference>
<dbReference type="PANTHER" id="PTHR12645:SF0">
    <property type="entry name" value="FAD-LINKED SULFHYDRYL OXIDASE ALR"/>
    <property type="match status" value="1"/>
</dbReference>